<feature type="disulfide bond" evidence="10">
    <location>
        <begin position="1"/>
        <end position="13"/>
    </location>
</feature>
<dbReference type="EMBL" id="AMQM01005417">
    <property type="status" value="NOT_ANNOTATED_CDS"/>
    <property type="molecule type" value="Genomic_DNA"/>
</dbReference>
<dbReference type="PANTHER" id="PTHR10574">
    <property type="entry name" value="NETRIN/LAMININ-RELATED"/>
    <property type="match status" value="1"/>
</dbReference>
<dbReference type="PANTHER" id="PTHR10574:SF406">
    <property type="entry name" value="LAMININ SUBUNIT ALPHA 5"/>
    <property type="match status" value="1"/>
</dbReference>
<dbReference type="HOGENOM" id="CLU_182678_0_0_1"/>
<proteinExistence type="predicted"/>
<reference evidence="14" key="1">
    <citation type="submission" date="2012-12" db="EMBL/GenBank/DDBJ databases">
        <authorList>
            <person name="Hellsten U."/>
            <person name="Grimwood J."/>
            <person name="Chapman J.A."/>
            <person name="Shapiro H."/>
            <person name="Aerts A."/>
            <person name="Otillar R.P."/>
            <person name="Terry A.Y."/>
            <person name="Boore J.L."/>
            <person name="Simakov O."/>
            <person name="Marletaz F."/>
            <person name="Cho S.-J."/>
            <person name="Edsinger-Gonzales E."/>
            <person name="Havlak P."/>
            <person name="Kuo D.-H."/>
            <person name="Larsson T."/>
            <person name="Lv J."/>
            <person name="Arendt D."/>
            <person name="Savage R."/>
            <person name="Osoegawa K."/>
            <person name="de Jong P."/>
            <person name="Lindberg D.R."/>
            <person name="Seaver E.C."/>
            <person name="Weisblat D.A."/>
            <person name="Putnam N.H."/>
            <person name="Grigoriev I.V."/>
            <person name="Rokhsar D.S."/>
        </authorList>
    </citation>
    <scope>NUCLEOTIDE SEQUENCE</scope>
</reference>
<evidence type="ECO:0000313" key="13">
    <source>
        <dbReference type="EnsemblMetazoa" id="HelroP83197"/>
    </source>
</evidence>
<evidence type="ECO:0000313" key="12">
    <source>
        <dbReference type="EMBL" id="ESO00346.1"/>
    </source>
</evidence>
<reference evidence="13" key="3">
    <citation type="submission" date="2015-06" db="UniProtKB">
        <authorList>
            <consortium name="EnsemblMetazoa"/>
        </authorList>
    </citation>
    <scope>IDENTIFICATION</scope>
</reference>
<keyword evidence="14" id="KW-1185">Reference proteome</keyword>
<dbReference type="CDD" id="cd00055">
    <property type="entry name" value="EGF_Lam"/>
    <property type="match status" value="2"/>
</dbReference>
<keyword evidence="5" id="KW-0677">Repeat</keyword>
<evidence type="ECO:0000259" key="11">
    <source>
        <dbReference type="PROSITE" id="PS50027"/>
    </source>
</evidence>
<evidence type="ECO:0000256" key="2">
    <source>
        <dbReference type="ARBA" id="ARBA00022525"/>
    </source>
</evidence>
<dbReference type="InterPro" id="IPR050440">
    <property type="entry name" value="Laminin/Netrin_ECM"/>
</dbReference>
<keyword evidence="7 10" id="KW-1015">Disulfide bond</keyword>
<feature type="disulfide bond" evidence="10">
    <location>
        <begin position="21"/>
        <end position="30"/>
    </location>
</feature>
<name>T1G517_HELRO</name>
<dbReference type="eggNOG" id="KOG1836">
    <property type="taxonomic scope" value="Eukaryota"/>
</dbReference>
<dbReference type="EnsemblMetazoa" id="HelroT83197">
    <property type="protein sequence ID" value="HelroP83197"/>
    <property type="gene ID" value="HelroG83197"/>
</dbReference>
<evidence type="ECO:0000256" key="3">
    <source>
        <dbReference type="ARBA" id="ARBA00022530"/>
    </source>
</evidence>
<keyword evidence="9 10" id="KW-0424">Laminin EGF-like domain</keyword>
<reference evidence="12 14" key="2">
    <citation type="journal article" date="2013" name="Nature">
        <title>Insights into bilaterian evolution from three spiralian genomes.</title>
        <authorList>
            <person name="Simakov O."/>
            <person name="Marletaz F."/>
            <person name="Cho S.J."/>
            <person name="Edsinger-Gonzales E."/>
            <person name="Havlak P."/>
            <person name="Hellsten U."/>
            <person name="Kuo D.H."/>
            <person name="Larsson T."/>
            <person name="Lv J."/>
            <person name="Arendt D."/>
            <person name="Savage R."/>
            <person name="Osoegawa K."/>
            <person name="de Jong P."/>
            <person name="Grimwood J."/>
            <person name="Chapman J.A."/>
            <person name="Shapiro H."/>
            <person name="Aerts A."/>
            <person name="Otillar R.P."/>
            <person name="Terry A.Y."/>
            <person name="Boore J.L."/>
            <person name="Grigoriev I.V."/>
            <person name="Lindberg D.R."/>
            <person name="Seaver E.C."/>
            <person name="Weisblat D.A."/>
            <person name="Putnam N.H."/>
            <person name="Rokhsar D.S."/>
        </authorList>
    </citation>
    <scope>NUCLEOTIDE SEQUENCE</scope>
</reference>
<evidence type="ECO:0000256" key="1">
    <source>
        <dbReference type="ARBA" id="ARBA00004302"/>
    </source>
</evidence>
<sequence>CNCNEKGVVTNECNENGQCNCKPNYVGQACDQCAPGFYKYPECLHCKCDTRGTLGGSNACDSTTGQCKCKPFVTGRKCDQCVDGTFALQDHNPFGCQR</sequence>
<feature type="domain" description="Laminin EGF-like" evidence="11">
    <location>
        <begin position="46"/>
        <end position="98"/>
    </location>
</feature>
<dbReference type="AlphaFoldDB" id="T1G517"/>
<feature type="domain" description="Laminin EGF-like" evidence="11">
    <location>
        <begin position="1"/>
        <end position="45"/>
    </location>
</feature>
<dbReference type="OMA" id="ICDELYG"/>
<feature type="disulfide bond" evidence="10">
    <location>
        <begin position="69"/>
        <end position="78"/>
    </location>
</feature>
<dbReference type="Gene3D" id="2.10.25.10">
    <property type="entry name" value="Laminin"/>
    <property type="match status" value="2"/>
</dbReference>
<evidence type="ECO:0000256" key="9">
    <source>
        <dbReference type="ARBA" id="ARBA00023292"/>
    </source>
</evidence>
<dbReference type="Proteomes" id="UP000015101">
    <property type="component" value="Unassembled WGS sequence"/>
</dbReference>
<keyword evidence="6" id="KW-0084">Basement membrane</keyword>
<keyword evidence="4" id="KW-0732">Signal</keyword>
<comment type="caution">
    <text evidence="10">Lacks conserved residue(s) required for the propagation of feature annotation.</text>
</comment>
<evidence type="ECO:0000256" key="10">
    <source>
        <dbReference type="PROSITE-ProRule" id="PRU00460"/>
    </source>
</evidence>
<evidence type="ECO:0000313" key="14">
    <source>
        <dbReference type="Proteomes" id="UP000015101"/>
    </source>
</evidence>
<evidence type="ECO:0000256" key="4">
    <source>
        <dbReference type="ARBA" id="ARBA00022729"/>
    </source>
</evidence>
<dbReference type="GeneID" id="20216165"/>
<dbReference type="InterPro" id="IPR002049">
    <property type="entry name" value="LE_dom"/>
</dbReference>
<keyword evidence="3" id="KW-0272">Extracellular matrix</keyword>
<dbReference type="EMBL" id="KB096945">
    <property type="protein sequence ID" value="ESO00346.1"/>
    <property type="molecule type" value="Genomic_DNA"/>
</dbReference>
<dbReference type="FunFam" id="2.10.25.10:FF:000090">
    <property type="entry name" value="laminin subunit alpha"/>
    <property type="match status" value="1"/>
</dbReference>
<dbReference type="GO" id="GO:0005604">
    <property type="term" value="C:basement membrane"/>
    <property type="evidence" value="ECO:0007669"/>
    <property type="project" value="UniProtKB-SubCell"/>
</dbReference>
<evidence type="ECO:0000256" key="5">
    <source>
        <dbReference type="ARBA" id="ARBA00022737"/>
    </source>
</evidence>
<evidence type="ECO:0000256" key="8">
    <source>
        <dbReference type="ARBA" id="ARBA00023180"/>
    </source>
</evidence>
<comment type="subcellular location">
    <subcellularLocation>
        <location evidence="1">Secreted</location>
        <location evidence="1">Extracellular space</location>
        <location evidence="1">Extracellular matrix</location>
        <location evidence="1">Basement membrane</location>
    </subcellularLocation>
</comment>
<keyword evidence="8" id="KW-0325">Glycoprotein</keyword>
<dbReference type="STRING" id="6412.T1G517"/>
<dbReference type="InParanoid" id="T1G517"/>
<evidence type="ECO:0000256" key="6">
    <source>
        <dbReference type="ARBA" id="ARBA00022869"/>
    </source>
</evidence>
<evidence type="ECO:0000256" key="7">
    <source>
        <dbReference type="ARBA" id="ARBA00023157"/>
    </source>
</evidence>
<keyword evidence="2" id="KW-0964">Secreted</keyword>
<dbReference type="PRINTS" id="PR00011">
    <property type="entry name" value="EGFLAMININ"/>
</dbReference>
<dbReference type="KEGG" id="hro:HELRODRAFT_83197"/>
<dbReference type="SMART" id="SM00180">
    <property type="entry name" value="EGF_Lam"/>
    <property type="match status" value="2"/>
</dbReference>
<organism evidence="13 14">
    <name type="scientific">Helobdella robusta</name>
    <name type="common">Californian leech</name>
    <dbReference type="NCBI Taxonomy" id="6412"/>
    <lineage>
        <taxon>Eukaryota</taxon>
        <taxon>Metazoa</taxon>
        <taxon>Spiralia</taxon>
        <taxon>Lophotrochozoa</taxon>
        <taxon>Annelida</taxon>
        <taxon>Clitellata</taxon>
        <taxon>Hirudinea</taxon>
        <taxon>Rhynchobdellida</taxon>
        <taxon>Glossiphoniidae</taxon>
        <taxon>Helobdella</taxon>
    </lineage>
</organism>
<dbReference type="OrthoDB" id="5984158at2759"/>
<dbReference type="PROSITE" id="PS50027">
    <property type="entry name" value="EGF_LAM_2"/>
    <property type="match status" value="2"/>
</dbReference>
<protein>
    <recommendedName>
        <fullName evidence="11">Laminin EGF-like domain-containing protein</fullName>
    </recommendedName>
</protein>
<accession>T1G517</accession>
<dbReference type="SUPFAM" id="SSF57196">
    <property type="entry name" value="EGF/Laminin"/>
    <property type="match status" value="2"/>
</dbReference>
<gene>
    <name evidence="13" type="primary">20216165</name>
    <name evidence="12" type="ORF">HELRODRAFT_83197</name>
</gene>
<dbReference type="CTD" id="20216165"/>
<dbReference type="RefSeq" id="XP_009021396.1">
    <property type="nucleotide sequence ID" value="XM_009023148.1"/>
</dbReference>
<dbReference type="FunFam" id="2.10.25.10:FF:000034">
    <property type="entry name" value="Laminin subunit alpha 3"/>
    <property type="match status" value="1"/>
</dbReference>
<dbReference type="Pfam" id="PF00053">
    <property type="entry name" value="EGF_laminin"/>
    <property type="match status" value="2"/>
</dbReference>
<dbReference type="PROSITE" id="PS01248">
    <property type="entry name" value="EGF_LAM_1"/>
    <property type="match status" value="2"/>
</dbReference>